<dbReference type="PROSITE" id="PS50818">
    <property type="entry name" value="INTEIN_C_TER"/>
    <property type="match status" value="1"/>
</dbReference>
<dbReference type="EMBL" id="CP089983">
    <property type="protein sequence ID" value="WXB01748.1"/>
    <property type="molecule type" value="Genomic_DNA"/>
</dbReference>
<keyword evidence="5" id="KW-1185">Reference proteome</keyword>
<sequence>MSVGNIFGQNPRSVPPESRRVRMPAWLVATLFLLLTPLLAGADQAIILSNFAGTGTFGGSVTAGVGAAGRGSASYTFQLPAARGRVQPGLSLSYTSSISNEVREAGANWGFDLPAIERKPIQGGNPTGDQDERVVYNGEPLVFIGEVNSPSMAMLDGTVEPMPSWATGFRYYRLQAGGGRMRFFRSADQGTWIVQNGDGIDLTFTWLGSAWRLTQQNDGHCQPDGGVCNAVIYQWSLSSGGREVLTDIYDTVPLSKDLSKAAHRTHIVYEAHDDKAINWGSRYAQPWQRKPNARVKRIDITANGHNASKNRAVVRRYHLTYESYLHRSLLTSIAEEGACAVTEENPSPPNEAPETNCPRLPATTFEYTRPQPFFGPSLGVYDGETSPPPPGSLFGDLGTVSFADVDHDGSIDVISQPPPGEGGEGRVYFTSNLPLGGNVFIDVANLYSPNSNIFRTSGDLTLLKPLDTTGVVSAYWSRWDDATKRFRVSQARVRDTQGPIRPPRWTMETSAEVGQLPDAIVAAGDFDSNGAVDLFEFTQQIAIDPQTGQQVVVYNGQFRLFNRFTSPQDPNAFPAQNVIKEPFDPTKRTYTTTFRKDVPFYAFADMNGDGTEDFVTVRQQISWMPGVDPNAPSPDTLIYVPGNNTGFFACDKGSDTCTTPNPPCWRASGEPNETCPSPWIELPSAPLFNRSADRPTLLADVTQDGLTDIIQLTPHDGGTDVEADVWVNDDGHRFHHAGKDTAMFRDHVRVAIGDINGNGTPDLIFASRDGRVPGLSFSEHFHIFPGLLTEVHSGAGATTKLTYSSVHSLDGQAAKGRRPWSQHSAAVDYVVTDAVQSQTRPDGTVDSINTHYTYRNPAFDAWEQRLLGFREIEARSDYAATVSKYFFGRCQESIQACDGTSDIDYEKPLSGLPYQVDTKSLGPEYTVSTVLRHYKTVRLYKEPNSERDASFAYADRVDSYLYDTHPFIPAPQTDAVELVDDSRVSKVSVTLAAFQGREHLRVEEDRDVYGNVIARRDHGRIKNDGTAVDPMLEMHTIGMGFAGNPDLYMFGPSSQVTTGFGNRPGLAFDPDRTVAYVYNNQGDVTDIRTNLEGTLPLVRSHETSGAALAPPPPGASSAGTVFIAHFDYDPLGNLVKSHGAAQTSCLVRQYDKDYAQLLDTTTQYISGCSGASLAESIVYDPRFDVPRLMMLPDGTRSQIDYDMFGRVASTTAPDPDVMGMLSQRSASFAYPLPRGNITGVSATFPTSADRSVTSWKYTDAFGQALATISQADPAEGDGAPWVVRRATRYAYGLPVSGFQPYWSQGDPAQLAFNYPSTEPDAHYALDGLGRVLDIADRGRTTFLRHHALSTDYYDSEDVGSGPNKNTPTTVFRDGHGRVSQVREVNTVGDKTDAIFTSYDYNAAGQVLRIRRHHSLGPEEIVRWMQYDSMGRMVLNAEPNTAKNFVPNPQDGAALTSMRAWRYAYDDAGRLVGTSDPRGCGKNRFYDGMGRLLAEDYSPCLAHHELYTKVENGKGFEAVYLYDEPGLLQSPNSLGRMTTVADRGAVTYLSYDGRGRVSETARRITRPASSGPSSSRDFGGLDIEVGLGPIVIVIGGGAGGGGSGGDAGADAGGPQVSGDRYAPHLYRKSTSYDLVNRVIGEDSGADVDELLQNGQSRVSYAYATRGMLKSVSSSYGPLLANVTYNADERLDEAIYGDKSSTHVKTTYDRHDVKSYKIWRAPPAVTEVLADLSFEYDLVGNATKIIDNRAPAAWPDGARPRTQTLTYDGLYRLTSERSEYATASKKDQQVSPFAPEHEDSFSPVMPRLGRTSRSTKFDIAYDFSGNTVSLNDSDATVFDRAALGTITNGDSEGHPNRLTGATVGVEVKYDDAGNVIEMLVPRTGECTTFDEKCSHHFIFNWDEVGQLVRARRWDYKTIPANEPRYPAIPSSFNLNVDVRYAYSQGQRVLKSIQGERAGEKHSVEVFGSLRLDNADWEYDFESHAKDYERTAATESAYLGGMAHVVVTEEDLPSMSGSKRHVFLAMGDRLGSTNVVIDHESGELAESIQYHPYGTVDSDYRPERWGHHRELYQFTGKEADIELGLTYFGARYYNTGIGRWMSADPLTVHQAAGDLNPYAYVNGSPMEGTDSIGLCNDELGCNWRLPPLPIIGGGTGGGGGGSGSGEGNPIGGSGVKSRPGVRAPAPVPGSARGYIDLTMAGGSTKDFEAARDNLRAGIDKHSTVIAGAGILAGLQTLVIAGASELGAFVTSSLSAAGRTWTSAGQWVAARLPWTATAATATTTVASGLNGNPTASTLLNGGCFTAGTLVATCDGSTQPIETIRAGDSVLSWNEATGQAECRDVLRSWVRASNALVDVAVADSDGPNDVIHATADHPFWVEEKGWTAAGDLAVGDHIRVHDGASVVGLREAPRKSASALVYNFAVEANHSYFVGPMHVLVHNSNPCELAVEGVLATEAAATELNAVAGRIAADQRTAAILETREGITLVGGGAVDLTPAQRAFATARGWVPVALPGEDAEITVIQEAARRGLTPLRGATSRDICSGCSAHIEQIGGMVTGDRTFSFPGSL</sequence>
<dbReference type="InterPro" id="IPR050708">
    <property type="entry name" value="T6SS_VgrG/RHS"/>
</dbReference>
<dbReference type="InterPro" id="IPR036844">
    <property type="entry name" value="Hint_dom_sf"/>
</dbReference>
<reference evidence="4" key="1">
    <citation type="submission" date="2021-12" db="EMBL/GenBank/DDBJ databases">
        <title>Discovery of the Pendulisporaceae a myxobacterial family with distinct sporulation behavior and unique specialized metabolism.</title>
        <authorList>
            <person name="Garcia R."/>
            <person name="Popoff A."/>
            <person name="Bader C.D."/>
            <person name="Loehr J."/>
            <person name="Walesch S."/>
            <person name="Walt C."/>
            <person name="Boldt J."/>
            <person name="Bunk B."/>
            <person name="Haeckl F.J.F.P.J."/>
            <person name="Gunesch A.P."/>
            <person name="Birkelbach J."/>
            <person name="Nuebel U."/>
            <person name="Pietschmann T."/>
            <person name="Bach T."/>
            <person name="Mueller R."/>
        </authorList>
    </citation>
    <scope>NUCLEOTIDE SEQUENCE</scope>
    <source>
        <strain evidence="4">MSr11367</strain>
    </source>
</reference>
<dbReference type="PANTHER" id="PTHR32305:SF15">
    <property type="entry name" value="PROTEIN RHSA-RELATED"/>
    <property type="match status" value="1"/>
</dbReference>
<feature type="region of interest" description="Disordered" evidence="2">
    <location>
        <begin position="341"/>
        <end position="362"/>
    </location>
</feature>
<dbReference type="InterPro" id="IPR003587">
    <property type="entry name" value="Hint_dom_N"/>
</dbReference>
<gene>
    <name evidence="4" type="ORF">LVJ94_33135</name>
</gene>
<accession>A0ABZ2KSV8</accession>
<dbReference type="InterPro" id="IPR030934">
    <property type="entry name" value="Intein_C"/>
</dbReference>
<dbReference type="Proteomes" id="UP001374803">
    <property type="component" value="Chromosome"/>
</dbReference>
<dbReference type="InterPro" id="IPR028994">
    <property type="entry name" value="Integrin_alpha_N"/>
</dbReference>
<dbReference type="InterPro" id="IPR022385">
    <property type="entry name" value="Rhs_assc_core"/>
</dbReference>
<dbReference type="RefSeq" id="WP_394831366.1">
    <property type="nucleotide sequence ID" value="NZ_CP089929.1"/>
</dbReference>
<evidence type="ECO:0000313" key="5">
    <source>
        <dbReference type="Proteomes" id="UP001374803"/>
    </source>
</evidence>
<feature type="domain" description="Hint" evidence="3">
    <location>
        <begin position="2297"/>
        <end position="2397"/>
    </location>
</feature>
<evidence type="ECO:0000256" key="2">
    <source>
        <dbReference type="SAM" id="MobiDB-lite"/>
    </source>
</evidence>
<feature type="compositionally biased region" description="Gly residues" evidence="2">
    <location>
        <begin position="2149"/>
        <end position="2171"/>
    </location>
</feature>
<dbReference type="PANTHER" id="PTHR32305">
    <property type="match status" value="1"/>
</dbReference>
<dbReference type="Pfam" id="PF25023">
    <property type="entry name" value="TEN_YD-shell"/>
    <property type="match status" value="1"/>
</dbReference>
<dbReference type="SUPFAM" id="SSF51294">
    <property type="entry name" value="Hedgehog/intein (Hint) domain"/>
    <property type="match status" value="1"/>
</dbReference>
<dbReference type="InterPro" id="IPR018247">
    <property type="entry name" value="EF_Hand_1_Ca_BS"/>
</dbReference>
<dbReference type="Pfam" id="PF07591">
    <property type="entry name" value="PT-HINT"/>
    <property type="match status" value="1"/>
</dbReference>
<dbReference type="SMART" id="SM00306">
    <property type="entry name" value="HintN"/>
    <property type="match status" value="1"/>
</dbReference>
<dbReference type="CDD" id="cd00081">
    <property type="entry name" value="Hint"/>
    <property type="match status" value="1"/>
</dbReference>
<protein>
    <recommendedName>
        <fullName evidence="3">Hint domain-containing protein</fullName>
    </recommendedName>
</protein>
<keyword evidence="1" id="KW-0677">Repeat</keyword>
<name>A0ABZ2KSV8_9BACT</name>
<dbReference type="SUPFAM" id="SSF69318">
    <property type="entry name" value="Integrin alpha N-terminal domain"/>
    <property type="match status" value="1"/>
</dbReference>
<dbReference type="NCBIfam" id="TIGR03696">
    <property type="entry name" value="Rhs_assc_core"/>
    <property type="match status" value="1"/>
</dbReference>
<dbReference type="Gene3D" id="2.180.10.10">
    <property type="entry name" value="RHS repeat-associated core"/>
    <property type="match status" value="1"/>
</dbReference>
<feature type="region of interest" description="Disordered" evidence="2">
    <location>
        <begin position="1779"/>
        <end position="1805"/>
    </location>
</feature>
<proteinExistence type="predicted"/>
<dbReference type="Pfam" id="PF12256">
    <property type="entry name" value="TcdB_toxin_midN"/>
    <property type="match status" value="1"/>
</dbReference>
<organism evidence="4 5">
    <name type="scientific">Pendulispora rubella</name>
    <dbReference type="NCBI Taxonomy" id="2741070"/>
    <lineage>
        <taxon>Bacteria</taxon>
        <taxon>Pseudomonadati</taxon>
        <taxon>Myxococcota</taxon>
        <taxon>Myxococcia</taxon>
        <taxon>Myxococcales</taxon>
        <taxon>Sorangiineae</taxon>
        <taxon>Pendulisporaceae</taxon>
        <taxon>Pendulispora</taxon>
    </lineage>
</organism>
<dbReference type="Gene3D" id="2.170.16.10">
    <property type="entry name" value="Hedgehog/Intein (Hint) domain"/>
    <property type="match status" value="1"/>
</dbReference>
<evidence type="ECO:0000259" key="3">
    <source>
        <dbReference type="SMART" id="SM00306"/>
    </source>
</evidence>
<dbReference type="InterPro" id="IPR056823">
    <property type="entry name" value="TEN-like_YD-shell"/>
</dbReference>
<evidence type="ECO:0000256" key="1">
    <source>
        <dbReference type="ARBA" id="ARBA00022737"/>
    </source>
</evidence>
<feature type="region of interest" description="Disordered" evidence="2">
    <location>
        <begin position="2149"/>
        <end position="2185"/>
    </location>
</feature>
<dbReference type="InterPro" id="IPR022045">
    <property type="entry name" value="TcdB_toxin_mid/N"/>
</dbReference>
<dbReference type="PROSITE" id="PS00018">
    <property type="entry name" value="EF_HAND_1"/>
    <property type="match status" value="1"/>
</dbReference>
<evidence type="ECO:0000313" key="4">
    <source>
        <dbReference type="EMBL" id="WXB01748.1"/>
    </source>
</evidence>